<proteinExistence type="predicted"/>
<dbReference type="EMBL" id="JAPWDV010000001">
    <property type="protein sequence ID" value="KAJ6222669.1"/>
    <property type="molecule type" value="Genomic_DNA"/>
</dbReference>
<protein>
    <submittedName>
        <fullName evidence="1">Uncharacterized protein</fullName>
    </submittedName>
</protein>
<gene>
    <name evidence="1" type="ORF">RDWZM_001214</name>
</gene>
<sequence length="195" mass="22625">MNDKSIEEVLELAKSLVGNIQMNKIKLKESSLVQEQTNLKTKCENIKQMKETNEKKEKLVQDFNWPLENIAMFREATKVSSTMRTFAESYIAPLMEMKIPLDNLTNQDFEKIKELNESINKKLENSLLRKTLDTSTVELNNFIGGNILNVTNSATFDENKDRKNLATKQILESNDLSNEIRQYKQFVDEIDLKKE</sequence>
<reference evidence="1" key="1">
    <citation type="submission" date="2022-12" db="EMBL/GenBank/DDBJ databases">
        <title>Genome assemblies of Blomia tropicalis.</title>
        <authorList>
            <person name="Cui Y."/>
        </authorList>
    </citation>
    <scope>NUCLEOTIDE SEQUENCE</scope>
    <source>
        <tissue evidence="1">Adult mites</tissue>
    </source>
</reference>
<keyword evidence="2" id="KW-1185">Reference proteome</keyword>
<accession>A0A9Q0RQC4</accession>
<evidence type="ECO:0000313" key="1">
    <source>
        <dbReference type="EMBL" id="KAJ6222669.1"/>
    </source>
</evidence>
<dbReference type="AlphaFoldDB" id="A0A9Q0RQC4"/>
<name>A0A9Q0RQC4_BLOTA</name>
<dbReference type="Proteomes" id="UP001142055">
    <property type="component" value="Chromosome 1"/>
</dbReference>
<comment type="caution">
    <text evidence="1">The sequence shown here is derived from an EMBL/GenBank/DDBJ whole genome shotgun (WGS) entry which is preliminary data.</text>
</comment>
<organism evidence="1 2">
    <name type="scientific">Blomia tropicalis</name>
    <name type="common">Mite</name>
    <dbReference type="NCBI Taxonomy" id="40697"/>
    <lineage>
        <taxon>Eukaryota</taxon>
        <taxon>Metazoa</taxon>
        <taxon>Ecdysozoa</taxon>
        <taxon>Arthropoda</taxon>
        <taxon>Chelicerata</taxon>
        <taxon>Arachnida</taxon>
        <taxon>Acari</taxon>
        <taxon>Acariformes</taxon>
        <taxon>Sarcoptiformes</taxon>
        <taxon>Astigmata</taxon>
        <taxon>Glycyphagoidea</taxon>
        <taxon>Echimyopodidae</taxon>
        <taxon>Blomia</taxon>
    </lineage>
</organism>
<evidence type="ECO:0000313" key="2">
    <source>
        <dbReference type="Proteomes" id="UP001142055"/>
    </source>
</evidence>